<dbReference type="AlphaFoldDB" id="A0A238XK66"/>
<dbReference type="Pfam" id="PF02620">
    <property type="entry name" value="YceD"/>
    <property type="match status" value="1"/>
</dbReference>
<gene>
    <name evidence="1" type="ORF">SAMN06265370_111140</name>
</gene>
<proteinExistence type="predicted"/>
<sequence>MVQSDPKTAQATGDFRVAKLKSRAPTQFSLRPDAAERDAIAAEMGITGIRKLTFEGQIAPLGKRGWRLSATLGATAVQACVVTLAPVVTRIDEEVTRTFVPSEQIREPEEGSEIEIPEDDTIEPLGDIISVRSAMIEALTLALPLYPRAEGAELGEAVYAEDGAEPLRDSDLKPFAGLAGLRDKLDKGN</sequence>
<organism evidence="1 2">
    <name type="scientific">Puniceibacterium sediminis</name>
    <dbReference type="NCBI Taxonomy" id="1608407"/>
    <lineage>
        <taxon>Bacteria</taxon>
        <taxon>Pseudomonadati</taxon>
        <taxon>Pseudomonadota</taxon>
        <taxon>Alphaproteobacteria</taxon>
        <taxon>Rhodobacterales</taxon>
        <taxon>Paracoccaceae</taxon>
        <taxon>Puniceibacterium</taxon>
    </lineage>
</organism>
<accession>A0A238XK66</accession>
<dbReference type="RefSeq" id="WP_089271194.1">
    <property type="nucleotide sequence ID" value="NZ_FZNN01000011.1"/>
</dbReference>
<reference evidence="1 2" key="1">
    <citation type="submission" date="2017-06" db="EMBL/GenBank/DDBJ databases">
        <authorList>
            <person name="Kim H.J."/>
            <person name="Triplett B.A."/>
        </authorList>
    </citation>
    <scope>NUCLEOTIDE SEQUENCE [LARGE SCALE GENOMIC DNA]</scope>
    <source>
        <strain evidence="1 2">DSM 29052</strain>
    </source>
</reference>
<dbReference type="Proteomes" id="UP000198417">
    <property type="component" value="Unassembled WGS sequence"/>
</dbReference>
<dbReference type="OrthoDB" id="8443793at2"/>
<name>A0A238XK66_9RHOB</name>
<dbReference type="InterPro" id="IPR003772">
    <property type="entry name" value="YceD"/>
</dbReference>
<dbReference type="EMBL" id="FZNN01000011">
    <property type="protein sequence ID" value="SNR58971.1"/>
    <property type="molecule type" value="Genomic_DNA"/>
</dbReference>
<protein>
    <submittedName>
        <fullName evidence="1">Uncharacterized metal-binding protein YceD, DUF177 family</fullName>
    </submittedName>
</protein>
<evidence type="ECO:0000313" key="1">
    <source>
        <dbReference type="EMBL" id="SNR58971.1"/>
    </source>
</evidence>
<keyword evidence="2" id="KW-1185">Reference proteome</keyword>
<evidence type="ECO:0000313" key="2">
    <source>
        <dbReference type="Proteomes" id="UP000198417"/>
    </source>
</evidence>